<dbReference type="AlphaFoldDB" id="A0A3D9Z479"/>
<dbReference type="Proteomes" id="UP000256900">
    <property type="component" value="Unassembled WGS sequence"/>
</dbReference>
<accession>A0A3D9Z479</accession>
<comment type="caution">
    <text evidence="5">The sequence shown here is derived from an EMBL/GenBank/DDBJ whole genome shotgun (WGS) entry which is preliminary data.</text>
</comment>
<reference evidence="5 6" key="1">
    <citation type="submission" date="2018-08" db="EMBL/GenBank/DDBJ databases">
        <title>Genomic Encyclopedia of Type Strains, Phase IV (KMG-IV): sequencing the most valuable type-strain genomes for metagenomic binning, comparative biology and taxonomic classification.</title>
        <authorList>
            <person name="Goeker M."/>
        </authorList>
    </citation>
    <scope>NUCLEOTIDE SEQUENCE [LARGE SCALE GENOMIC DNA]</scope>
    <source>
        <strain evidence="5 6">BW863</strain>
    </source>
</reference>
<name>A0A3D9Z479_9HYPH</name>
<dbReference type="RefSeq" id="WP_115836554.1">
    <property type="nucleotide sequence ID" value="NZ_CP025086.1"/>
</dbReference>
<keyword evidence="6" id="KW-1185">Reference proteome</keyword>
<evidence type="ECO:0000313" key="5">
    <source>
        <dbReference type="EMBL" id="REF85959.1"/>
    </source>
</evidence>
<feature type="domain" description="Soluble ligand binding" evidence="4">
    <location>
        <begin position="113"/>
        <end position="160"/>
    </location>
</feature>
<feature type="domain" description="Polysaccharide export protein N-terminal" evidence="3">
    <location>
        <begin position="33"/>
        <end position="107"/>
    </location>
</feature>
<evidence type="ECO:0000256" key="2">
    <source>
        <dbReference type="SAM" id="SignalP"/>
    </source>
</evidence>
<organism evidence="5 6">
    <name type="scientific">Methylovirgula ligni</name>
    <dbReference type="NCBI Taxonomy" id="569860"/>
    <lineage>
        <taxon>Bacteria</taxon>
        <taxon>Pseudomonadati</taxon>
        <taxon>Pseudomonadota</taxon>
        <taxon>Alphaproteobacteria</taxon>
        <taxon>Hyphomicrobiales</taxon>
        <taxon>Beijerinckiaceae</taxon>
        <taxon>Methylovirgula</taxon>
    </lineage>
</organism>
<evidence type="ECO:0000313" key="6">
    <source>
        <dbReference type="Proteomes" id="UP000256900"/>
    </source>
</evidence>
<evidence type="ECO:0000259" key="3">
    <source>
        <dbReference type="Pfam" id="PF02563"/>
    </source>
</evidence>
<dbReference type="InterPro" id="IPR019554">
    <property type="entry name" value="Soluble_ligand-bd"/>
</dbReference>
<dbReference type="InterPro" id="IPR003715">
    <property type="entry name" value="Poly_export_N"/>
</dbReference>
<dbReference type="PROSITE" id="PS51257">
    <property type="entry name" value="PROKAR_LIPOPROTEIN"/>
    <property type="match status" value="1"/>
</dbReference>
<protein>
    <submittedName>
        <fullName evidence="5">Polysaccharide export outer membrane protein</fullName>
    </submittedName>
</protein>
<feature type="signal peptide" evidence="2">
    <location>
        <begin position="1"/>
        <end position="21"/>
    </location>
</feature>
<proteinExistence type="predicted"/>
<dbReference type="EMBL" id="QUMO01000003">
    <property type="protein sequence ID" value="REF85959.1"/>
    <property type="molecule type" value="Genomic_DNA"/>
</dbReference>
<dbReference type="PANTHER" id="PTHR33619">
    <property type="entry name" value="POLYSACCHARIDE EXPORT PROTEIN GFCE-RELATED"/>
    <property type="match status" value="1"/>
</dbReference>
<gene>
    <name evidence="5" type="ORF">DES32_1999</name>
</gene>
<dbReference type="OrthoDB" id="197007at2"/>
<dbReference type="GO" id="GO:0015159">
    <property type="term" value="F:polysaccharide transmembrane transporter activity"/>
    <property type="evidence" value="ECO:0007669"/>
    <property type="project" value="InterPro"/>
</dbReference>
<sequence>MLRGLVSAGLIILSLALGACATTSYSAYFDTNPDAPYTLASGDRLRIIVFGQDSLSNSYAVDGSGHISMPLIGSVVAEGDTTASLARKIEARLRAGYIRDPRVSIEVEAFRPFFILGEVTTPGQYPYVNGMTAQTAVAIAGGFTPRAYKDSVDLTRTIDGHPYTGAVPILQQVKPGDTIVVRERYF</sequence>
<dbReference type="Pfam" id="PF10531">
    <property type="entry name" value="SLBB"/>
    <property type="match status" value="1"/>
</dbReference>
<dbReference type="PANTHER" id="PTHR33619:SF3">
    <property type="entry name" value="POLYSACCHARIDE EXPORT PROTEIN GFCE-RELATED"/>
    <property type="match status" value="1"/>
</dbReference>
<evidence type="ECO:0000256" key="1">
    <source>
        <dbReference type="ARBA" id="ARBA00022729"/>
    </source>
</evidence>
<dbReference type="InterPro" id="IPR049712">
    <property type="entry name" value="Poly_export"/>
</dbReference>
<dbReference type="Gene3D" id="3.30.1950.10">
    <property type="entry name" value="wza like domain"/>
    <property type="match status" value="1"/>
</dbReference>
<dbReference type="Gene3D" id="3.10.560.10">
    <property type="entry name" value="Outer membrane lipoprotein wza domain like"/>
    <property type="match status" value="1"/>
</dbReference>
<dbReference type="Pfam" id="PF02563">
    <property type="entry name" value="Poly_export"/>
    <property type="match status" value="1"/>
</dbReference>
<evidence type="ECO:0000259" key="4">
    <source>
        <dbReference type="Pfam" id="PF10531"/>
    </source>
</evidence>
<feature type="chain" id="PRO_5017655819" evidence="2">
    <location>
        <begin position="22"/>
        <end position="186"/>
    </location>
</feature>
<keyword evidence="1 2" id="KW-0732">Signal</keyword>